<evidence type="ECO:0000313" key="5">
    <source>
        <dbReference type="EMBL" id="KAJ4472297.1"/>
    </source>
</evidence>
<dbReference type="Proteomes" id="UP001150266">
    <property type="component" value="Unassembled WGS sequence"/>
</dbReference>
<comment type="caution">
    <text evidence="5">The sequence shown here is derived from an EMBL/GenBank/DDBJ whole genome shotgun (WGS) entry which is preliminary data.</text>
</comment>
<evidence type="ECO:0000256" key="3">
    <source>
        <dbReference type="SAM" id="MobiDB-lite"/>
    </source>
</evidence>
<dbReference type="SUPFAM" id="SSF49562">
    <property type="entry name" value="C2 domain (Calcium/lipid-binding domain, CaLB)"/>
    <property type="match status" value="1"/>
</dbReference>
<feature type="region of interest" description="Disordered" evidence="3">
    <location>
        <begin position="101"/>
        <end position="127"/>
    </location>
</feature>
<accession>A0A9W9DIK4</accession>
<dbReference type="Pfam" id="PF00168">
    <property type="entry name" value="C2"/>
    <property type="match status" value="1"/>
</dbReference>
<feature type="region of interest" description="Disordered" evidence="3">
    <location>
        <begin position="297"/>
        <end position="375"/>
    </location>
</feature>
<feature type="compositionally biased region" description="Pro residues" evidence="3">
    <location>
        <begin position="652"/>
        <end position="669"/>
    </location>
</feature>
<feature type="compositionally biased region" description="Pro residues" evidence="3">
    <location>
        <begin position="547"/>
        <end position="562"/>
    </location>
</feature>
<feature type="compositionally biased region" description="Polar residues" evidence="3">
    <location>
        <begin position="331"/>
        <end position="346"/>
    </location>
</feature>
<keyword evidence="6" id="KW-1185">Reference proteome</keyword>
<feature type="compositionally biased region" description="Polar residues" evidence="3">
    <location>
        <begin position="565"/>
        <end position="577"/>
    </location>
</feature>
<protein>
    <recommendedName>
        <fullName evidence="4">C2 domain-containing protein</fullName>
    </recommendedName>
</protein>
<dbReference type="InterPro" id="IPR035892">
    <property type="entry name" value="C2_domain_sf"/>
</dbReference>
<keyword evidence="1" id="KW-0479">Metal-binding</keyword>
<evidence type="ECO:0000256" key="1">
    <source>
        <dbReference type="ARBA" id="ARBA00022723"/>
    </source>
</evidence>
<evidence type="ECO:0000256" key="2">
    <source>
        <dbReference type="ARBA" id="ARBA00022837"/>
    </source>
</evidence>
<gene>
    <name evidence="5" type="ORF">J3R30DRAFT_1064333</name>
</gene>
<name>A0A9W9DIK4_9AGAR</name>
<feature type="compositionally biased region" description="Pro residues" evidence="3">
    <location>
        <begin position="459"/>
        <end position="469"/>
    </location>
</feature>
<feature type="region of interest" description="Disordered" evidence="3">
    <location>
        <begin position="405"/>
        <end position="706"/>
    </location>
</feature>
<organism evidence="5 6">
    <name type="scientific">Lentinula aciculospora</name>
    <dbReference type="NCBI Taxonomy" id="153920"/>
    <lineage>
        <taxon>Eukaryota</taxon>
        <taxon>Fungi</taxon>
        <taxon>Dikarya</taxon>
        <taxon>Basidiomycota</taxon>
        <taxon>Agaricomycotina</taxon>
        <taxon>Agaricomycetes</taxon>
        <taxon>Agaricomycetidae</taxon>
        <taxon>Agaricales</taxon>
        <taxon>Marasmiineae</taxon>
        <taxon>Omphalotaceae</taxon>
        <taxon>Lentinula</taxon>
    </lineage>
</organism>
<feature type="compositionally biased region" description="Low complexity" evidence="3">
    <location>
        <begin position="307"/>
        <end position="330"/>
    </location>
</feature>
<dbReference type="AlphaFoldDB" id="A0A9W9DIK4"/>
<evidence type="ECO:0000259" key="4">
    <source>
        <dbReference type="PROSITE" id="PS50004"/>
    </source>
</evidence>
<dbReference type="InterPro" id="IPR000008">
    <property type="entry name" value="C2_dom"/>
</dbReference>
<dbReference type="PANTHER" id="PTHR46502:SF2">
    <property type="entry name" value="16 KDA PHLOEM PROTEIN 2"/>
    <property type="match status" value="1"/>
</dbReference>
<dbReference type="PANTHER" id="PTHR46502">
    <property type="entry name" value="C2 DOMAIN-CONTAINING"/>
    <property type="match status" value="1"/>
</dbReference>
<feature type="domain" description="C2" evidence="4">
    <location>
        <begin position="23"/>
        <end position="168"/>
    </location>
</feature>
<dbReference type="EMBL" id="JAOTPV010000021">
    <property type="protein sequence ID" value="KAJ4472297.1"/>
    <property type="molecule type" value="Genomic_DNA"/>
</dbReference>
<dbReference type="GO" id="GO:0046872">
    <property type="term" value="F:metal ion binding"/>
    <property type="evidence" value="ECO:0007669"/>
    <property type="project" value="UniProtKB-KW"/>
</dbReference>
<dbReference type="Gene3D" id="2.60.40.150">
    <property type="entry name" value="C2 domain"/>
    <property type="match status" value="1"/>
</dbReference>
<dbReference type="SMART" id="SM00239">
    <property type="entry name" value="C2"/>
    <property type="match status" value="1"/>
</dbReference>
<dbReference type="PROSITE" id="PS50004">
    <property type="entry name" value="C2"/>
    <property type="match status" value="1"/>
</dbReference>
<sequence>MTYQRTFLGHLYGLPLYLSVSQRRDSSKPLIMTTTPREIGTLVVVVLKANHLPNKRHIGKQDPYCAVTFDGQTRRTKAIKKGGQHPEWDEEIRFQLYEDDEEPPEPELATGGTPPPLPPKSDKPSRIKGGTFMKLAAYADDAREPDLIGEGLVDLEEVITKGESDGTSFNSRLRLTVTKLTIRPSEWYTLTYKDRFAGKVYLEMTLYSNEPEPPKKKKAAVYTNNSEYIGPGVFVEESAEAPNRIVSASVVHDHNRRISDSYSIRPSSSLAQLDLYQAPYEQNQSVDSLTRNFGEFGVSNGRRRETLPSSISSYRSTSSTGFSTISSQSSLYEPNGSTYRSVTPNGQVPYPGEHDIVQPQPSSYRPPPPVRKARYSIPASSSGFVPLSNSSSALHNSASSVLNMQLPTGGYPPPPPSQTPISAYNPSVLYDTGAYPAPSQTPLPPNGTSPVSYDAGIYPPAPSQTPFPTPYTTNLPHSHSFEHGSSLSPPESYVYPHQGSSPVPPPPPLPSQLVPHSTPPEVYTGYAVSSPSWDHLGSSNGSGGSRPLPPQPQGVPPPPPPLSLDHQQYGTYNNSYMNLPVQAGASSFPSIPLPMPSPQSQSSLNGSPQSHFPFEGRMSTLPSKNLPVPPPPHTSHRRTSLPQPPIQGNTYPPLPQPPSDFRSIPPPPTSQLQSFHPGPPPRPPAQSIYYHEPVSPPQTAYHAYQA</sequence>
<dbReference type="OrthoDB" id="270970at2759"/>
<keyword evidence="2" id="KW-0106">Calcium</keyword>
<reference evidence="5" key="1">
    <citation type="submission" date="2022-08" db="EMBL/GenBank/DDBJ databases">
        <title>A Global Phylogenomic Analysis of the Shiitake Genus Lentinula.</title>
        <authorList>
            <consortium name="DOE Joint Genome Institute"/>
            <person name="Sierra-Patev S."/>
            <person name="Min B."/>
            <person name="Naranjo-Ortiz M."/>
            <person name="Looney B."/>
            <person name="Konkel Z."/>
            <person name="Slot J.C."/>
            <person name="Sakamoto Y."/>
            <person name="Steenwyk J.L."/>
            <person name="Rokas A."/>
            <person name="Carro J."/>
            <person name="Camarero S."/>
            <person name="Ferreira P."/>
            <person name="Molpeceres G."/>
            <person name="Ruiz-Duenas F.J."/>
            <person name="Serrano A."/>
            <person name="Henrissat B."/>
            <person name="Drula E."/>
            <person name="Hughes K.W."/>
            <person name="Mata J.L."/>
            <person name="Ishikawa N.K."/>
            <person name="Vargas-Isla R."/>
            <person name="Ushijima S."/>
            <person name="Smith C.A."/>
            <person name="Ahrendt S."/>
            <person name="Andreopoulos W."/>
            <person name="He G."/>
            <person name="Labutti K."/>
            <person name="Lipzen A."/>
            <person name="Ng V."/>
            <person name="Riley R."/>
            <person name="Sandor L."/>
            <person name="Barry K."/>
            <person name="Martinez A.T."/>
            <person name="Xiao Y."/>
            <person name="Gibbons J.G."/>
            <person name="Terashima K."/>
            <person name="Grigoriev I.V."/>
            <person name="Hibbett D.S."/>
        </authorList>
    </citation>
    <scope>NUCLEOTIDE SEQUENCE</scope>
    <source>
        <strain evidence="5">JLM2183</strain>
    </source>
</reference>
<feature type="compositionally biased region" description="Polar residues" evidence="3">
    <location>
        <begin position="471"/>
        <end position="489"/>
    </location>
</feature>
<evidence type="ECO:0000313" key="6">
    <source>
        <dbReference type="Proteomes" id="UP001150266"/>
    </source>
</evidence>
<proteinExistence type="predicted"/>